<sequence length="226" mass="25906">MPPQRNVRWPHARRNENIEEPPIQAKLESSNAPIVQPPQDDNLAQSVTPQVGFQGVECQDVADTSRVLRLNPSKLIGLKLKGVTRIWYNQWKKTKGEIALLVGWNLSRYALEMVADISSRISLFMSGESCFSNKKGKITMLIGEMDIPRLIIHVQKVQKDMLKDREEFHNKMANTTNHELSLAVWHKSSLATYYVVNVVSFIWENVVYLLVFLTSVDEWVNFLENA</sequence>
<dbReference type="OrthoDB" id="1306017at2759"/>
<evidence type="ECO:0000313" key="3">
    <source>
        <dbReference type="Proteomes" id="UP000824120"/>
    </source>
</evidence>
<feature type="region of interest" description="Disordered" evidence="1">
    <location>
        <begin position="1"/>
        <end position="29"/>
    </location>
</feature>
<dbReference type="Proteomes" id="UP000824120">
    <property type="component" value="Chromosome 7"/>
</dbReference>
<proteinExistence type="predicted"/>
<keyword evidence="3" id="KW-1185">Reference proteome</keyword>
<accession>A0A9J5Y6W2</accession>
<protein>
    <submittedName>
        <fullName evidence="2">Uncharacterized protein</fullName>
    </submittedName>
</protein>
<gene>
    <name evidence="2" type="ORF">H5410_037026</name>
</gene>
<name>A0A9J5Y6W2_SOLCO</name>
<evidence type="ECO:0000313" key="2">
    <source>
        <dbReference type="EMBL" id="KAG5595794.1"/>
    </source>
</evidence>
<organism evidence="2 3">
    <name type="scientific">Solanum commersonii</name>
    <name type="common">Commerson's wild potato</name>
    <name type="synonym">Commerson's nightshade</name>
    <dbReference type="NCBI Taxonomy" id="4109"/>
    <lineage>
        <taxon>Eukaryota</taxon>
        <taxon>Viridiplantae</taxon>
        <taxon>Streptophyta</taxon>
        <taxon>Embryophyta</taxon>
        <taxon>Tracheophyta</taxon>
        <taxon>Spermatophyta</taxon>
        <taxon>Magnoliopsida</taxon>
        <taxon>eudicotyledons</taxon>
        <taxon>Gunneridae</taxon>
        <taxon>Pentapetalae</taxon>
        <taxon>asterids</taxon>
        <taxon>lamiids</taxon>
        <taxon>Solanales</taxon>
        <taxon>Solanaceae</taxon>
        <taxon>Solanoideae</taxon>
        <taxon>Solaneae</taxon>
        <taxon>Solanum</taxon>
    </lineage>
</organism>
<comment type="caution">
    <text evidence="2">The sequence shown here is derived from an EMBL/GenBank/DDBJ whole genome shotgun (WGS) entry which is preliminary data.</text>
</comment>
<dbReference type="EMBL" id="JACXVP010000007">
    <property type="protein sequence ID" value="KAG5595794.1"/>
    <property type="molecule type" value="Genomic_DNA"/>
</dbReference>
<dbReference type="AlphaFoldDB" id="A0A9J5Y6W2"/>
<reference evidence="2 3" key="1">
    <citation type="submission" date="2020-09" db="EMBL/GenBank/DDBJ databases">
        <title>De no assembly of potato wild relative species, Solanum commersonii.</title>
        <authorList>
            <person name="Cho K."/>
        </authorList>
    </citation>
    <scope>NUCLEOTIDE SEQUENCE [LARGE SCALE GENOMIC DNA]</scope>
    <source>
        <strain evidence="2">LZ3.2</strain>
        <tissue evidence="2">Leaf</tissue>
    </source>
</reference>
<evidence type="ECO:0000256" key="1">
    <source>
        <dbReference type="SAM" id="MobiDB-lite"/>
    </source>
</evidence>